<comment type="caution">
    <text evidence="2">The sequence shown here is derived from an EMBL/GenBank/DDBJ whole genome shotgun (WGS) entry which is preliminary data.</text>
</comment>
<sequence length="188" mass="21629">MPWVPFYSDLCTRIYVETMWYKRHEGPCSKPRQCLNCKGPHDSENVFCPARNMSGVIKWVNSFILDRTAKIRLDGTTSNIFQIQSGLPQGSPASPILFLLYMEPVLRLSRGRFGYADDILTLETAKTLEECGQKLQASLNQTLQWGYENGVQFESTKTELQYFHNKRKYTESPLMTENTLIQANDSTR</sequence>
<feature type="non-terminal residue" evidence="2">
    <location>
        <position position="188"/>
    </location>
</feature>
<dbReference type="Pfam" id="PF00078">
    <property type="entry name" value="RVT_1"/>
    <property type="match status" value="1"/>
</dbReference>
<accession>A0A2S4PIE2</accession>
<reference evidence="2 3" key="1">
    <citation type="submission" date="2017-10" db="EMBL/GenBank/DDBJ databases">
        <title>Development of genomic resources for the powdery mildew, Erysiphe pulchra.</title>
        <authorList>
            <person name="Wadl P.A."/>
            <person name="Mack B.M."/>
            <person name="Moore G."/>
            <person name="Beltz S.B."/>
        </authorList>
    </citation>
    <scope>NUCLEOTIDE SEQUENCE [LARGE SCALE GENOMIC DNA]</scope>
    <source>
        <strain evidence="2">Cflorida</strain>
    </source>
</reference>
<dbReference type="EMBL" id="PEDP01007494">
    <property type="protein sequence ID" value="POS81812.1"/>
    <property type="molecule type" value="Genomic_DNA"/>
</dbReference>
<dbReference type="PANTHER" id="PTHR33481:SF1">
    <property type="entry name" value="ENDONUCLEASE_EXONUCLEASE_PHOSPHATASE DOMAIN-CONTAINING PROTEIN-RELATED"/>
    <property type="match status" value="1"/>
</dbReference>
<dbReference type="PROSITE" id="PS50878">
    <property type="entry name" value="RT_POL"/>
    <property type="match status" value="1"/>
</dbReference>
<evidence type="ECO:0000259" key="1">
    <source>
        <dbReference type="PROSITE" id="PS50878"/>
    </source>
</evidence>
<dbReference type="PANTHER" id="PTHR33481">
    <property type="entry name" value="REVERSE TRANSCRIPTASE"/>
    <property type="match status" value="1"/>
</dbReference>
<evidence type="ECO:0000313" key="3">
    <source>
        <dbReference type="Proteomes" id="UP000237438"/>
    </source>
</evidence>
<dbReference type="AlphaFoldDB" id="A0A2S4PIE2"/>
<keyword evidence="3" id="KW-1185">Reference proteome</keyword>
<organism evidence="2 3">
    <name type="scientific">Erysiphe pulchra</name>
    <dbReference type="NCBI Taxonomy" id="225359"/>
    <lineage>
        <taxon>Eukaryota</taxon>
        <taxon>Fungi</taxon>
        <taxon>Dikarya</taxon>
        <taxon>Ascomycota</taxon>
        <taxon>Pezizomycotina</taxon>
        <taxon>Leotiomycetes</taxon>
        <taxon>Erysiphales</taxon>
        <taxon>Erysiphaceae</taxon>
        <taxon>Erysiphe</taxon>
    </lineage>
</organism>
<dbReference type="STRING" id="225359.A0A2S4PIE2"/>
<feature type="domain" description="Reverse transcriptase" evidence="1">
    <location>
        <begin position="1"/>
        <end position="181"/>
    </location>
</feature>
<dbReference type="InterPro" id="IPR000477">
    <property type="entry name" value="RT_dom"/>
</dbReference>
<dbReference type="OrthoDB" id="3564644at2759"/>
<evidence type="ECO:0000313" key="2">
    <source>
        <dbReference type="EMBL" id="POS81812.1"/>
    </source>
</evidence>
<name>A0A2S4PIE2_9PEZI</name>
<dbReference type="SUPFAM" id="SSF56672">
    <property type="entry name" value="DNA/RNA polymerases"/>
    <property type="match status" value="1"/>
</dbReference>
<gene>
    <name evidence="2" type="ORF">EPUL_006801</name>
</gene>
<dbReference type="Proteomes" id="UP000237438">
    <property type="component" value="Unassembled WGS sequence"/>
</dbReference>
<proteinExistence type="predicted"/>
<dbReference type="InterPro" id="IPR043502">
    <property type="entry name" value="DNA/RNA_pol_sf"/>
</dbReference>
<protein>
    <recommendedName>
        <fullName evidence="1">Reverse transcriptase domain-containing protein</fullName>
    </recommendedName>
</protein>